<keyword evidence="4" id="KW-1185">Reference proteome</keyword>
<dbReference type="EMBL" id="KZ454992">
    <property type="protein sequence ID" value="PKI83322.1"/>
    <property type="molecule type" value="Genomic_DNA"/>
</dbReference>
<evidence type="ECO:0000259" key="2">
    <source>
        <dbReference type="SMART" id="SM01273"/>
    </source>
</evidence>
<accession>A0A2N1JA12</accession>
<protein>
    <recommendedName>
        <fullName evidence="2">WIBG Mago-binding domain-containing protein</fullName>
    </recommendedName>
</protein>
<feature type="compositionally biased region" description="Basic and acidic residues" evidence="1">
    <location>
        <begin position="111"/>
        <end position="121"/>
    </location>
</feature>
<organism evidence="3 4">
    <name type="scientific">Malassezia vespertilionis</name>
    <dbReference type="NCBI Taxonomy" id="2020962"/>
    <lineage>
        <taxon>Eukaryota</taxon>
        <taxon>Fungi</taxon>
        <taxon>Dikarya</taxon>
        <taxon>Basidiomycota</taxon>
        <taxon>Ustilaginomycotina</taxon>
        <taxon>Malasseziomycetes</taxon>
        <taxon>Malasseziales</taxon>
        <taxon>Malasseziaceae</taxon>
        <taxon>Malassezia</taxon>
    </lineage>
</organism>
<reference evidence="3 4" key="1">
    <citation type="submission" date="2017-10" db="EMBL/GenBank/DDBJ databases">
        <title>A novel species of cold-tolerant Malassezia isolated from bats.</title>
        <authorList>
            <person name="Lorch J.M."/>
            <person name="Palmer J.M."/>
            <person name="Vanderwolf K.J."/>
            <person name="Schmidt K.Z."/>
            <person name="Verant M.L."/>
            <person name="Weller T.J."/>
            <person name="Blehert D.S."/>
        </authorList>
    </citation>
    <scope>NUCLEOTIDE SEQUENCE [LARGE SCALE GENOMIC DNA]</scope>
    <source>
        <strain evidence="3 4">NWHC:44797-103</strain>
    </source>
</reference>
<evidence type="ECO:0000313" key="3">
    <source>
        <dbReference type="EMBL" id="PKI83322.1"/>
    </source>
</evidence>
<dbReference type="Pfam" id="PF09282">
    <property type="entry name" value="Mago-bind"/>
    <property type="match status" value="1"/>
</dbReference>
<dbReference type="InterPro" id="IPR015362">
    <property type="entry name" value="WIBG_mago-bd"/>
</dbReference>
<dbReference type="InterPro" id="IPR036348">
    <property type="entry name" value="WIBG_N_sf"/>
</dbReference>
<evidence type="ECO:0000313" key="4">
    <source>
        <dbReference type="Proteomes" id="UP000232875"/>
    </source>
</evidence>
<proteinExistence type="predicted"/>
<feature type="region of interest" description="Disordered" evidence="1">
    <location>
        <begin position="1"/>
        <end position="128"/>
    </location>
</feature>
<dbReference type="STRING" id="2020962.A0A2N1JA12"/>
<feature type="domain" description="WIBG Mago-binding" evidence="2">
    <location>
        <begin position="17"/>
        <end position="43"/>
    </location>
</feature>
<dbReference type="SMART" id="SM01273">
    <property type="entry name" value="Mago-bind"/>
    <property type="match status" value="1"/>
</dbReference>
<dbReference type="SUPFAM" id="SSF101931">
    <property type="entry name" value="Pym (Within the bgcn gene intron protein, WIBG), N-terminal domain"/>
    <property type="match status" value="1"/>
</dbReference>
<gene>
    <name evidence="3" type="ORF">MVES_003039</name>
</gene>
<name>A0A2N1JA12_9BASI</name>
<sequence>MPTSPPATPSGIVREGKAQVVPQSVRADGSVRKERRVRPGFTPAEDIARFRPSRRAPREGSARGGRALADIVRANEESDAAPAKALLPDSAVHKERGPTKSAAAQATPRKARCDAAPRAHESATSPPDVAALEAALGDMSVTAKDGK</sequence>
<evidence type="ECO:0000256" key="1">
    <source>
        <dbReference type="SAM" id="MobiDB-lite"/>
    </source>
</evidence>
<dbReference type="AlphaFoldDB" id="A0A2N1JA12"/>
<dbReference type="Proteomes" id="UP000232875">
    <property type="component" value="Unassembled WGS sequence"/>
</dbReference>
<dbReference type="OrthoDB" id="21625at2759"/>